<proteinExistence type="predicted"/>
<dbReference type="GO" id="GO:0009116">
    <property type="term" value="P:nucleoside metabolic process"/>
    <property type="evidence" value="ECO:0007669"/>
    <property type="project" value="InterPro"/>
</dbReference>
<dbReference type="InterPro" id="IPR053137">
    <property type="entry name" value="NLR-like"/>
</dbReference>
<dbReference type="AlphaFoldDB" id="A0A5N5WS37"/>
<dbReference type="OrthoDB" id="1577640at2759"/>
<evidence type="ECO:0000313" key="2">
    <source>
        <dbReference type="Proteomes" id="UP000326565"/>
    </source>
</evidence>
<sequence length="80" mass="8704">MVGIGGALPTSDTDIRLGDVVVSTPPGTVGGVVQYDLGKRLQNARFERTGQLNAPPQMLLGRAREMRWRYNNPKLPSPNT</sequence>
<gene>
    <name evidence="1" type="ORF">BDV29DRAFT_19445</name>
</gene>
<reference evidence="1 2" key="1">
    <citation type="submission" date="2019-04" db="EMBL/GenBank/DDBJ databases">
        <title>Friends and foes A comparative genomics study of 23 Aspergillus species from section Flavi.</title>
        <authorList>
            <consortium name="DOE Joint Genome Institute"/>
            <person name="Kjaerbolling I."/>
            <person name="Vesth T."/>
            <person name="Frisvad J.C."/>
            <person name="Nybo J.L."/>
            <person name="Theobald S."/>
            <person name="Kildgaard S."/>
            <person name="Isbrandt T."/>
            <person name="Kuo A."/>
            <person name="Sato A."/>
            <person name="Lyhne E.K."/>
            <person name="Kogle M.E."/>
            <person name="Wiebenga A."/>
            <person name="Kun R.S."/>
            <person name="Lubbers R.J."/>
            <person name="Makela M.R."/>
            <person name="Barry K."/>
            <person name="Chovatia M."/>
            <person name="Clum A."/>
            <person name="Daum C."/>
            <person name="Haridas S."/>
            <person name="He G."/>
            <person name="LaButti K."/>
            <person name="Lipzen A."/>
            <person name="Mondo S."/>
            <person name="Riley R."/>
            <person name="Salamov A."/>
            <person name="Simmons B.A."/>
            <person name="Magnuson J.K."/>
            <person name="Henrissat B."/>
            <person name="Mortensen U.H."/>
            <person name="Larsen T.O."/>
            <person name="Devries R.P."/>
            <person name="Grigoriev I.V."/>
            <person name="Machida M."/>
            <person name="Baker S.E."/>
            <person name="Andersen M.R."/>
        </authorList>
    </citation>
    <scope>NUCLEOTIDE SEQUENCE [LARGE SCALE GENOMIC DNA]</scope>
    <source>
        <strain evidence="1 2">CBS 151.66</strain>
    </source>
</reference>
<keyword evidence="2" id="KW-1185">Reference proteome</keyword>
<organism evidence="1 2">
    <name type="scientific">Aspergillus leporis</name>
    <dbReference type="NCBI Taxonomy" id="41062"/>
    <lineage>
        <taxon>Eukaryota</taxon>
        <taxon>Fungi</taxon>
        <taxon>Dikarya</taxon>
        <taxon>Ascomycota</taxon>
        <taxon>Pezizomycotina</taxon>
        <taxon>Eurotiomycetes</taxon>
        <taxon>Eurotiomycetidae</taxon>
        <taxon>Eurotiales</taxon>
        <taxon>Aspergillaceae</taxon>
        <taxon>Aspergillus</taxon>
        <taxon>Aspergillus subgen. Circumdati</taxon>
    </lineage>
</organism>
<dbReference type="EMBL" id="ML732276">
    <property type="protein sequence ID" value="KAB8071301.1"/>
    <property type="molecule type" value="Genomic_DNA"/>
</dbReference>
<dbReference type="InterPro" id="IPR035994">
    <property type="entry name" value="Nucleoside_phosphorylase_sf"/>
</dbReference>
<name>A0A5N5WS37_9EURO</name>
<dbReference type="GO" id="GO:0003824">
    <property type="term" value="F:catalytic activity"/>
    <property type="evidence" value="ECO:0007669"/>
    <property type="project" value="InterPro"/>
</dbReference>
<dbReference type="PANTHER" id="PTHR46082">
    <property type="entry name" value="ATP/GTP-BINDING PROTEIN-RELATED"/>
    <property type="match status" value="1"/>
</dbReference>
<protein>
    <submittedName>
        <fullName evidence="1">Uncharacterized protein</fullName>
    </submittedName>
</protein>
<dbReference type="Proteomes" id="UP000326565">
    <property type="component" value="Unassembled WGS sequence"/>
</dbReference>
<evidence type="ECO:0000313" key="1">
    <source>
        <dbReference type="EMBL" id="KAB8071301.1"/>
    </source>
</evidence>
<accession>A0A5N5WS37</accession>
<dbReference type="PANTHER" id="PTHR46082:SF11">
    <property type="entry name" value="AAA+ ATPASE DOMAIN-CONTAINING PROTEIN-RELATED"/>
    <property type="match status" value="1"/>
</dbReference>
<dbReference type="Gene3D" id="3.40.50.1580">
    <property type="entry name" value="Nucleoside phosphorylase domain"/>
    <property type="match status" value="1"/>
</dbReference>